<keyword evidence="3" id="KW-1185">Reference proteome</keyword>
<name>A0ABY8UPN6_TETOB</name>
<accession>A0ABY8UPN6</accession>
<protein>
    <submittedName>
        <fullName evidence="2">Uncharacterized protein</fullName>
    </submittedName>
</protein>
<proteinExistence type="predicted"/>
<evidence type="ECO:0000313" key="3">
    <source>
        <dbReference type="Proteomes" id="UP001244341"/>
    </source>
</evidence>
<evidence type="ECO:0000313" key="2">
    <source>
        <dbReference type="EMBL" id="WIA22341.1"/>
    </source>
</evidence>
<reference evidence="2 3" key="1">
    <citation type="submission" date="2023-05" db="EMBL/GenBank/DDBJ databases">
        <title>A 100% complete, gapless, phased diploid assembly of the Scenedesmus obliquus UTEX 3031 genome.</title>
        <authorList>
            <person name="Biondi T.C."/>
            <person name="Hanschen E.R."/>
            <person name="Kwon T."/>
            <person name="Eng W."/>
            <person name="Kruse C.P.S."/>
            <person name="Koehler S.I."/>
            <person name="Kunde Y."/>
            <person name="Gleasner C.D."/>
            <person name="You Mak K.T."/>
            <person name="Polle J."/>
            <person name="Hovde B.T."/>
            <person name="Starkenburg S.R."/>
        </authorList>
    </citation>
    <scope>NUCLEOTIDE SEQUENCE [LARGE SCALE GENOMIC DNA]</scope>
    <source>
        <strain evidence="2 3">DOE0152z</strain>
    </source>
</reference>
<sequence length="142" mass="15755">MWVLPLSAAADVPDAPPPVAPEDPQHLLQVLQAMPTPRRRLVIFKAGGYVYSDMEALIDQSGLSHVLRLTNLIRKAQCVLAKPRWDSGRAVNLQQHRAAAAKAGVPFVTRMCSGSRRVWAATQQQQQQQQQQALQPHPPQQQ</sequence>
<feature type="region of interest" description="Disordered" evidence="1">
    <location>
        <begin position="122"/>
        <end position="142"/>
    </location>
</feature>
<dbReference type="EMBL" id="CP126221">
    <property type="protein sequence ID" value="WIA22341.1"/>
    <property type="molecule type" value="Genomic_DNA"/>
</dbReference>
<organism evidence="2 3">
    <name type="scientific">Tetradesmus obliquus</name>
    <name type="common">Green alga</name>
    <name type="synonym">Acutodesmus obliquus</name>
    <dbReference type="NCBI Taxonomy" id="3088"/>
    <lineage>
        <taxon>Eukaryota</taxon>
        <taxon>Viridiplantae</taxon>
        <taxon>Chlorophyta</taxon>
        <taxon>core chlorophytes</taxon>
        <taxon>Chlorophyceae</taxon>
        <taxon>CS clade</taxon>
        <taxon>Sphaeropleales</taxon>
        <taxon>Scenedesmaceae</taxon>
        <taxon>Tetradesmus</taxon>
    </lineage>
</organism>
<feature type="compositionally biased region" description="Low complexity" evidence="1">
    <location>
        <begin position="123"/>
        <end position="135"/>
    </location>
</feature>
<evidence type="ECO:0000256" key="1">
    <source>
        <dbReference type="SAM" id="MobiDB-lite"/>
    </source>
</evidence>
<gene>
    <name evidence="2" type="ORF">OEZ85_004655</name>
</gene>
<dbReference type="Proteomes" id="UP001244341">
    <property type="component" value="Chromosome 14b"/>
</dbReference>